<evidence type="ECO:0000313" key="1">
    <source>
        <dbReference type="EMBL" id="JAD70775.1"/>
    </source>
</evidence>
<organism evidence="1">
    <name type="scientific">Arundo donax</name>
    <name type="common">Giant reed</name>
    <name type="synonym">Donax arundinaceus</name>
    <dbReference type="NCBI Taxonomy" id="35708"/>
    <lineage>
        <taxon>Eukaryota</taxon>
        <taxon>Viridiplantae</taxon>
        <taxon>Streptophyta</taxon>
        <taxon>Embryophyta</taxon>
        <taxon>Tracheophyta</taxon>
        <taxon>Spermatophyta</taxon>
        <taxon>Magnoliopsida</taxon>
        <taxon>Liliopsida</taxon>
        <taxon>Poales</taxon>
        <taxon>Poaceae</taxon>
        <taxon>PACMAD clade</taxon>
        <taxon>Arundinoideae</taxon>
        <taxon>Arundineae</taxon>
        <taxon>Arundo</taxon>
    </lineage>
</organism>
<proteinExistence type="predicted"/>
<dbReference type="EMBL" id="GBRH01227120">
    <property type="protein sequence ID" value="JAD70775.1"/>
    <property type="molecule type" value="Transcribed_RNA"/>
</dbReference>
<accession>A0A0A9CBK1</accession>
<name>A0A0A9CBK1_ARUDO</name>
<reference evidence="1" key="1">
    <citation type="submission" date="2014-09" db="EMBL/GenBank/DDBJ databases">
        <authorList>
            <person name="Magalhaes I.L.F."/>
            <person name="Oliveira U."/>
            <person name="Santos F.R."/>
            <person name="Vidigal T.H.D.A."/>
            <person name="Brescovit A.D."/>
            <person name="Santos A.J."/>
        </authorList>
    </citation>
    <scope>NUCLEOTIDE SEQUENCE</scope>
    <source>
        <tissue evidence="1">Shoot tissue taken approximately 20 cm above the soil surface</tissue>
    </source>
</reference>
<dbReference type="AlphaFoldDB" id="A0A0A9CBK1"/>
<reference evidence="1" key="2">
    <citation type="journal article" date="2015" name="Data Brief">
        <title>Shoot transcriptome of the giant reed, Arundo donax.</title>
        <authorList>
            <person name="Barrero R.A."/>
            <person name="Guerrero F.D."/>
            <person name="Moolhuijzen P."/>
            <person name="Goolsby J.A."/>
            <person name="Tidwell J."/>
            <person name="Bellgard S.E."/>
            <person name="Bellgard M.I."/>
        </authorList>
    </citation>
    <scope>NUCLEOTIDE SEQUENCE</scope>
    <source>
        <tissue evidence="1">Shoot tissue taken approximately 20 cm above the soil surface</tissue>
    </source>
</reference>
<protein>
    <submittedName>
        <fullName evidence="1">Uncharacterized protein</fullName>
    </submittedName>
</protein>
<sequence>MNKKTTSDCLCRKEKNCANYIINVC</sequence>